<keyword evidence="2" id="KW-1185">Reference proteome</keyword>
<proteinExistence type="predicted"/>
<dbReference type="EMBL" id="JBEXRX010000062">
    <property type="protein sequence ID" value="MEU0154189.1"/>
    <property type="molecule type" value="Genomic_DNA"/>
</dbReference>
<evidence type="ECO:0000313" key="2">
    <source>
        <dbReference type="Proteomes" id="UP001550348"/>
    </source>
</evidence>
<sequence>MIVEAAGRADSPAGLLYVQLTPPPGSGPDFVDALLAGVRVG</sequence>
<protein>
    <submittedName>
        <fullName evidence="1">Uncharacterized protein</fullName>
    </submittedName>
</protein>
<organism evidence="1 2">
    <name type="scientific">Micromonospora fulviviridis</name>
    <dbReference type="NCBI Taxonomy" id="47860"/>
    <lineage>
        <taxon>Bacteria</taxon>
        <taxon>Bacillati</taxon>
        <taxon>Actinomycetota</taxon>
        <taxon>Actinomycetes</taxon>
        <taxon>Micromonosporales</taxon>
        <taxon>Micromonosporaceae</taxon>
        <taxon>Micromonospora</taxon>
    </lineage>
</organism>
<dbReference type="Proteomes" id="UP001550348">
    <property type="component" value="Unassembled WGS sequence"/>
</dbReference>
<accession>A0ABV2VN19</accession>
<gene>
    <name evidence="1" type="ORF">ABZ071_20075</name>
</gene>
<name>A0ABV2VN19_9ACTN</name>
<reference evidence="1 2" key="1">
    <citation type="submission" date="2024-06" db="EMBL/GenBank/DDBJ databases">
        <title>The Natural Products Discovery Center: Release of the First 8490 Sequenced Strains for Exploring Actinobacteria Biosynthetic Diversity.</title>
        <authorList>
            <person name="Kalkreuter E."/>
            <person name="Kautsar S.A."/>
            <person name="Yang D."/>
            <person name="Bader C.D."/>
            <person name="Teijaro C.N."/>
            <person name="Fluegel L."/>
            <person name="Davis C.M."/>
            <person name="Simpson J.R."/>
            <person name="Lauterbach L."/>
            <person name="Steele A.D."/>
            <person name="Gui C."/>
            <person name="Meng S."/>
            <person name="Li G."/>
            <person name="Viehrig K."/>
            <person name="Ye F."/>
            <person name="Su P."/>
            <person name="Kiefer A.F."/>
            <person name="Nichols A."/>
            <person name="Cepeda A.J."/>
            <person name="Yan W."/>
            <person name="Fan B."/>
            <person name="Jiang Y."/>
            <person name="Adhikari A."/>
            <person name="Zheng C.-J."/>
            <person name="Schuster L."/>
            <person name="Cowan T.M."/>
            <person name="Smanski M.J."/>
            <person name="Chevrette M.G."/>
            <person name="De Carvalho L.P.S."/>
            <person name="Shen B."/>
        </authorList>
    </citation>
    <scope>NUCLEOTIDE SEQUENCE [LARGE SCALE GENOMIC DNA]</scope>
    <source>
        <strain evidence="1 2">NPDC006286</strain>
    </source>
</reference>
<evidence type="ECO:0000313" key="1">
    <source>
        <dbReference type="EMBL" id="MEU0154189.1"/>
    </source>
</evidence>
<comment type="caution">
    <text evidence="1">The sequence shown here is derived from an EMBL/GenBank/DDBJ whole genome shotgun (WGS) entry which is preliminary data.</text>
</comment>
<dbReference type="RefSeq" id="WP_355665907.1">
    <property type="nucleotide sequence ID" value="NZ_JBEXRX010000062.1"/>
</dbReference>